<dbReference type="InterPro" id="IPR046358">
    <property type="entry name" value="Flagellin_C"/>
</dbReference>
<keyword evidence="7" id="KW-0282">Flagellum</keyword>
<dbReference type="InterPro" id="IPR013384">
    <property type="entry name" value="Flagell_FlgL"/>
</dbReference>
<feature type="domain" description="Flagellin N-terminal" evidence="5">
    <location>
        <begin position="13"/>
        <end position="141"/>
    </location>
</feature>
<keyword evidence="3" id="KW-0975">Bacterial flagellum</keyword>
<dbReference type="PANTHER" id="PTHR42792">
    <property type="entry name" value="FLAGELLIN"/>
    <property type="match status" value="1"/>
</dbReference>
<sequence length="297" mass="31356">MSVVRVTQPMLVASSLRNLQGGLNKYADLQEQLSTGKRVNRASDSPSDATGSMRTRVAISDQNHYVRNAENGIGWLGTVDTTLSSMADSTRRARELGLQGVSTGTSSVNSREALAVEVDQIRADLISQANTTYLGRPVFGGTTAGAAAFDTTTGAYLGDSGQVMRTVADGVQVRVDMPGTSVVGPDGASLFDDLTTLSTALRAGDETSMRTALSNLQGRLNDISTAQATVGASYKRLEQASQKGQDSVVALRTTLSDLEDADLPQTLMNLKMQEVAYQAALGATSKALQPSLIDFLR</sequence>
<name>A0ABP7XH68_9ACTN</name>
<evidence type="ECO:0000256" key="3">
    <source>
        <dbReference type="ARBA" id="ARBA00023143"/>
    </source>
</evidence>
<dbReference type="Pfam" id="PF00700">
    <property type="entry name" value="Flagellin_C"/>
    <property type="match status" value="1"/>
</dbReference>
<dbReference type="Proteomes" id="UP001501495">
    <property type="component" value="Unassembled WGS sequence"/>
</dbReference>
<dbReference type="Pfam" id="PF00669">
    <property type="entry name" value="Flagellin_N"/>
    <property type="match status" value="1"/>
</dbReference>
<evidence type="ECO:0000313" key="7">
    <source>
        <dbReference type="EMBL" id="GAA4115984.1"/>
    </source>
</evidence>
<evidence type="ECO:0000256" key="2">
    <source>
        <dbReference type="ARBA" id="ARBA00005709"/>
    </source>
</evidence>
<dbReference type="RefSeq" id="WP_344732723.1">
    <property type="nucleotide sequence ID" value="NZ_BAAAZH010000012.1"/>
</dbReference>
<dbReference type="SUPFAM" id="SSF64518">
    <property type="entry name" value="Phase 1 flagellin"/>
    <property type="match status" value="1"/>
</dbReference>
<feature type="region of interest" description="Disordered" evidence="4">
    <location>
        <begin position="34"/>
        <end position="53"/>
    </location>
</feature>
<comment type="subcellular location">
    <subcellularLocation>
        <location evidence="1">Bacterial flagellum</location>
    </subcellularLocation>
</comment>
<evidence type="ECO:0000256" key="1">
    <source>
        <dbReference type="ARBA" id="ARBA00004365"/>
    </source>
</evidence>
<feature type="domain" description="Flagellin C-terminal" evidence="6">
    <location>
        <begin position="216"/>
        <end position="296"/>
    </location>
</feature>
<comment type="similarity">
    <text evidence="2">Belongs to the bacterial flagellin family.</text>
</comment>
<dbReference type="InterPro" id="IPR001492">
    <property type="entry name" value="Flagellin"/>
</dbReference>
<proteinExistence type="inferred from homology"/>
<dbReference type="NCBIfam" id="TIGR02550">
    <property type="entry name" value="flagell_flgL"/>
    <property type="match status" value="1"/>
</dbReference>
<dbReference type="PANTHER" id="PTHR42792:SF1">
    <property type="entry name" value="FLAGELLAR HOOK-ASSOCIATED PROTEIN 3"/>
    <property type="match status" value="1"/>
</dbReference>
<evidence type="ECO:0000313" key="8">
    <source>
        <dbReference type="Proteomes" id="UP001501495"/>
    </source>
</evidence>
<protein>
    <submittedName>
        <fullName evidence="7">Flagellar hook-associated protein FlgL</fullName>
    </submittedName>
</protein>
<organism evidence="7 8">
    <name type="scientific">Nocardioides fonticola</name>
    <dbReference type="NCBI Taxonomy" id="450363"/>
    <lineage>
        <taxon>Bacteria</taxon>
        <taxon>Bacillati</taxon>
        <taxon>Actinomycetota</taxon>
        <taxon>Actinomycetes</taxon>
        <taxon>Propionibacteriales</taxon>
        <taxon>Nocardioidaceae</taxon>
        <taxon>Nocardioides</taxon>
    </lineage>
</organism>
<dbReference type="Gene3D" id="1.20.1330.10">
    <property type="entry name" value="f41 fragment of flagellin, N-terminal domain"/>
    <property type="match status" value="1"/>
</dbReference>
<comment type="caution">
    <text evidence="7">The sequence shown here is derived from an EMBL/GenBank/DDBJ whole genome shotgun (WGS) entry which is preliminary data.</text>
</comment>
<keyword evidence="8" id="KW-1185">Reference proteome</keyword>
<reference evidence="8" key="1">
    <citation type="journal article" date="2019" name="Int. J. Syst. Evol. Microbiol.">
        <title>The Global Catalogue of Microorganisms (GCM) 10K type strain sequencing project: providing services to taxonomists for standard genome sequencing and annotation.</title>
        <authorList>
            <consortium name="The Broad Institute Genomics Platform"/>
            <consortium name="The Broad Institute Genome Sequencing Center for Infectious Disease"/>
            <person name="Wu L."/>
            <person name="Ma J."/>
        </authorList>
    </citation>
    <scope>NUCLEOTIDE SEQUENCE [LARGE SCALE GENOMIC DNA]</scope>
    <source>
        <strain evidence="8">JCM 16703</strain>
    </source>
</reference>
<evidence type="ECO:0000259" key="5">
    <source>
        <dbReference type="Pfam" id="PF00669"/>
    </source>
</evidence>
<keyword evidence="7" id="KW-0966">Cell projection</keyword>
<evidence type="ECO:0000259" key="6">
    <source>
        <dbReference type="Pfam" id="PF00700"/>
    </source>
</evidence>
<accession>A0ABP7XH68</accession>
<dbReference type="EMBL" id="BAAAZH010000012">
    <property type="protein sequence ID" value="GAA4115984.1"/>
    <property type="molecule type" value="Genomic_DNA"/>
</dbReference>
<gene>
    <name evidence="7" type="primary">flgL</name>
    <name evidence="7" type="ORF">GCM10022215_15370</name>
</gene>
<evidence type="ECO:0000256" key="4">
    <source>
        <dbReference type="SAM" id="MobiDB-lite"/>
    </source>
</evidence>
<keyword evidence="7" id="KW-0969">Cilium</keyword>
<dbReference type="InterPro" id="IPR001029">
    <property type="entry name" value="Flagellin_N"/>
</dbReference>